<evidence type="ECO:0000256" key="9">
    <source>
        <dbReference type="SAM" id="MobiDB-lite"/>
    </source>
</evidence>
<evidence type="ECO:0000256" key="5">
    <source>
        <dbReference type="ARBA" id="ARBA00023060"/>
    </source>
</evidence>
<dbReference type="Gene3D" id="2.60.120.20">
    <property type="match status" value="1"/>
</dbReference>
<dbReference type="GO" id="GO:0039617">
    <property type="term" value="C:T=3 icosahedral viral capsid"/>
    <property type="evidence" value="ECO:0007669"/>
    <property type="project" value="UniProtKB-KW"/>
</dbReference>
<dbReference type="InterPro" id="IPR000574">
    <property type="entry name" value="Tymo_coat"/>
</dbReference>
<comment type="similarity">
    <text evidence="8">Belongs to the tymoviruses capsid protein family.</text>
</comment>
<evidence type="ECO:0000259" key="10">
    <source>
        <dbReference type="Pfam" id="PF00983"/>
    </source>
</evidence>
<accession>A0A075PJ59</accession>
<protein>
    <recommendedName>
        <fullName evidence="2">Capsid protein</fullName>
    </recommendedName>
    <alternativeName>
        <fullName evidence="6">Coat protein</fullName>
    </alternativeName>
    <alternativeName>
        <fullName evidence="7">Virion protein</fullName>
    </alternativeName>
</protein>
<keyword evidence="5" id="KW-1142">T=3 icosahedral capsid protein</keyword>
<evidence type="ECO:0000256" key="7">
    <source>
        <dbReference type="ARBA" id="ARBA00032595"/>
    </source>
</evidence>
<feature type="region of interest" description="Disordered" evidence="9">
    <location>
        <begin position="1"/>
        <end position="24"/>
    </location>
</feature>
<evidence type="ECO:0000256" key="6">
    <source>
        <dbReference type="ARBA" id="ARBA00031336"/>
    </source>
</evidence>
<sequence length="190" mass="19861">MDPNTSNTINSKQPSIQAPGYHLPTPTTELSGAIELPFQFMATTFGSAETLAQITLSSSAPLTKMMSSYRHCKLTQCSAELTPNAGAIANPLTVNLVWVPANSTASPPDILNVYGGSSFVLGGAITAAKTISVPLPANSVNLMLKDSVLYSDTPKLLAYSPAPTTPSKTPTATLQIRGRILLSSPLLQSS</sequence>
<dbReference type="InterPro" id="IPR029053">
    <property type="entry name" value="Viral_coat"/>
</dbReference>
<evidence type="ECO:0000256" key="1">
    <source>
        <dbReference type="ARBA" id="ARBA00004328"/>
    </source>
</evidence>
<evidence type="ECO:0000256" key="3">
    <source>
        <dbReference type="ARBA" id="ARBA00022561"/>
    </source>
</evidence>
<dbReference type="Pfam" id="PF00983">
    <property type="entry name" value="Tymo_coat"/>
    <property type="match status" value="1"/>
</dbReference>
<reference evidence="11" key="1">
    <citation type="journal article" date="2014" name="Genome Announc.">
        <title>Complete genome sequence of a tobacco-infecting, tomato-blistering mosaic virus.</title>
        <authorList>
            <person name="Melo F.L."/>
            <person name="Fernandes J.E."/>
            <person name="Ribeiro B.M."/>
            <person name="Ribeiro S.G."/>
        </authorList>
    </citation>
    <scope>NUCLEOTIDE SEQUENCE</scope>
    <source>
        <strain evidence="11">BR001</strain>
    </source>
</reference>
<dbReference type="GO" id="GO:0005198">
    <property type="term" value="F:structural molecule activity"/>
    <property type="evidence" value="ECO:0007669"/>
    <property type="project" value="InterPro"/>
</dbReference>
<evidence type="ECO:0000313" key="11">
    <source>
        <dbReference type="EMBL" id="AIG05829.1"/>
    </source>
</evidence>
<feature type="domain" description="Tymovirus coat protein" evidence="10">
    <location>
        <begin position="30"/>
        <end position="187"/>
    </location>
</feature>
<comment type="subcellular location">
    <subcellularLocation>
        <location evidence="1">Virion</location>
    </subcellularLocation>
</comment>
<name>A0A075PJ59_9VIRU</name>
<keyword evidence="4" id="KW-0946">Virion</keyword>
<dbReference type="SUPFAM" id="SSF88633">
    <property type="entry name" value="Positive stranded ssRNA viruses"/>
    <property type="match status" value="1"/>
</dbReference>
<proteinExistence type="inferred from homology"/>
<evidence type="ECO:0000256" key="2">
    <source>
        <dbReference type="ARBA" id="ARBA00018091"/>
    </source>
</evidence>
<evidence type="ECO:0000256" key="4">
    <source>
        <dbReference type="ARBA" id="ARBA00022844"/>
    </source>
</evidence>
<dbReference type="EMBL" id="KJ940970">
    <property type="protein sequence ID" value="AIG05829.1"/>
    <property type="molecule type" value="Genomic_RNA"/>
</dbReference>
<evidence type="ECO:0000256" key="8">
    <source>
        <dbReference type="ARBA" id="ARBA00046323"/>
    </source>
</evidence>
<organism evidence="11">
    <name type="scientific">Tomato blistering mosaic virus</name>
    <dbReference type="NCBI Taxonomy" id="1010616"/>
    <lineage>
        <taxon>Viruses</taxon>
        <taxon>Riboviria</taxon>
        <taxon>Orthornavirae</taxon>
        <taxon>Kitrinoviricota</taxon>
        <taxon>Alsuviricetes</taxon>
        <taxon>Tymovirales</taxon>
        <taxon>Tymoviridae</taxon>
        <taxon>Tymovirus</taxon>
        <taxon>Tymovirus lycopersici</taxon>
    </lineage>
</organism>
<feature type="compositionally biased region" description="Polar residues" evidence="9">
    <location>
        <begin position="1"/>
        <end position="16"/>
    </location>
</feature>
<keyword evidence="3 11" id="KW-0167">Capsid protein</keyword>